<reference evidence="1 2" key="1">
    <citation type="submission" date="2019-03" db="EMBL/GenBank/DDBJ databases">
        <title>Rhizobium sp. nov., an bacterium isolated from biocrust in Mu Us Desert.</title>
        <authorList>
            <person name="Lixiong L."/>
        </authorList>
    </citation>
    <scope>NUCLEOTIDE SEQUENCE [LARGE SCALE GENOMIC DNA]</scope>
    <source>
        <strain evidence="1 2">SPY-1</strain>
    </source>
</reference>
<dbReference type="EMBL" id="SMTL01000007">
    <property type="protein sequence ID" value="TDK31372.1"/>
    <property type="molecule type" value="Genomic_DNA"/>
</dbReference>
<protein>
    <recommendedName>
        <fullName evidence="3">2'-5' RNA ligase family protein</fullName>
    </recommendedName>
</protein>
<organism evidence="1 2">
    <name type="scientific">Rhizobium deserti</name>
    <dbReference type="NCBI Taxonomy" id="2547961"/>
    <lineage>
        <taxon>Bacteria</taxon>
        <taxon>Pseudomonadati</taxon>
        <taxon>Pseudomonadota</taxon>
        <taxon>Alphaproteobacteria</taxon>
        <taxon>Hyphomicrobiales</taxon>
        <taxon>Rhizobiaceae</taxon>
        <taxon>Rhizobium/Agrobacterium group</taxon>
        <taxon>Rhizobium</taxon>
    </lineage>
</organism>
<dbReference type="Gene3D" id="3.90.1140.10">
    <property type="entry name" value="Cyclic phosphodiesterase"/>
    <property type="match status" value="1"/>
</dbReference>
<dbReference type="Proteomes" id="UP000295238">
    <property type="component" value="Unassembled WGS sequence"/>
</dbReference>
<dbReference type="AlphaFoldDB" id="A0A4R5UA58"/>
<accession>A0A4R5UA58</accession>
<comment type="caution">
    <text evidence="1">The sequence shown here is derived from an EMBL/GenBank/DDBJ whole genome shotgun (WGS) entry which is preliminary data.</text>
</comment>
<gene>
    <name evidence="1" type="ORF">E2F50_20795</name>
</gene>
<name>A0A4R5UA58_9HYPH</name>
<dbReference type="SUPFAM" id="SSF55144">
    <property type="entry name" value="LigT-like"/>
    <property type="match status" value="1"/>
</dbReference>
<evidence type="ECO:0000313" key="1">
    <source>
        <dbReference type="EMBL" id="TDK31372.1"/>
    </source>
</evidence>
<dbReference type="InterPro" id="IPR009097">
    <property type="entry name" value="Cyclic_Pdiesterase"/>
</dbReference>
<evidence type="ECO:0000313" key="2">
    <source>
        <dbReference type="Proteomes" id="UP000295238"/>
    </source>
</evidence>
<sequence length="255" mass="28702">MYHTITFPTLVLQYLNLPKTRLWQEKVRSIFAFCALVPRIRVRGMLIPQLAVTAGKSGVLTKIDPLWGQDCEAVQLQALPSSDNLASLVAIQDEIEATAQLELRRIPAEALHCTILTLLHPTAQFDRGKFDIWNEYAERWTAAFLDVVADTFSFELTFDRIICSEMAIIVTAPELPVLQMLREKLANAVDYKGWHPNPPDIAHITLFRYAAEGPIPAIRSSGSLPFDMPVPRMRLIKESVYPTLQHQIVGEVVLA</sequence>
<evidence type="ECO:0008006" key="3">
    <source>
        <dbReference type="Google" id="ProtNLM"/>
    </source>
</evidence>
<proteinExistence type="predicted"/>
<keyword evidence="2" id="KW-1185">Reference proteome</keyword>